<gene>
    <name evidence="1" type="ORF">GFSPODELE1_LOCUS6218</name>
</gene>
<dbReference type="Proteomes" id="UP001497453">
    <property type="component" value="Chromosome 4"/>
</dbReference>
<sequence>MSDDSRPHRFCELNRSQASSWGREAVVLSPVIELHGFAAMGFDILVSWHIHCLTCRRECDLVTGELNGGRAMENPVRYPTAAHSVSFRIEFTVLQSSSCNSSSPPSSLLPSSSLARPPLPFWRPGSPWPATEPMVNPAAMWGPLYSASVLRYHCQLVLAEESALPHAP</sequence>
<organism evidence="1 2">
    <name type="scientific">Somion occarium</name>
    <dbReference type="NCBI Taxonomy" id="3059160"/>
    <lineage>
        <taxon>Eukaryota</taxon>
        <taxon>Fungi</taxon>
        <taxon>Dikarya</taxon>
        <taxon>Basidiomycota</taxon>
        <taxon>Agaricomycotina</taxon>
        <taxon>Agaricomycetes</taxon>
        <taxon>Polyporales</taxon>
        <taxon>Cerrenaceae</taxon>
        <taxon>Somion</taxon>
    </lineage>
</organism>
<reference evidence="2" key="1">
    <citation type="submission" date="2024-04" db="EMBL/GenBank/DDBJ databases">
        <authorList>
            <person name="Shaw F."/>
            <person name="Minotto A."/>
        </authorList>
    </citation>
    <scope>NUCLEOTIDE SEQUENCE [LARGE SCALE GENOMIC DNA]</scope>
</reference>
<protein>
    <submittedName>
        <fullName evidence="1">Uncharacterized protein</fullName>
    </submittedName>
</protein>
<evidence type="ECO:0000313" key="1">
    <source>
        <dbReference type="EMBL" id="CAL1707139.1"/>
    </source>
</evidence>
<accession>A0ABP1DKD6</accession>
<dbReference type="EMBL" id="OZ037947">
    <property type="protein sequence ID" value="CAL1707139.1"/>
    <property type="molecule type" value="Genomic_DNA"/>
</dbReference>
<keyword evidence="2" id="KW-1185">Reference proteome</keyword>
<name>A0ABP1DKD6_9APHY</name>
<evidence type="ECO:0000313" key="2">
    <source>
        <dbReference type="Proteomes" id="UP001497453"/>
    </source>
</evidence>
<proteinExistence type="predicted"/>